<dbReference type="Pfam" id="PF03171">
    <property type="entry name" value="2OG-FeII_Oxy"/>
    <property type="match status" value="1"/>
</dbReference>
<dbReference type="Pfam" id="PF14365">
    <property type="entry name" value="Neprosin_AP"/>
    <property type="match status" value="3"/>
</dbReference>
<dbReference type="InterPro" id="IPR004314">
    <property type="entry name" value="Neprosin"/>
</dbReference>
<feature type="domain" description="Neprosin PEP catalytic" evidence="2">
    <location>
        <begin position="545"/>
        <end position="800"/>
    </location>
</feature>
<dbReference type="PANTHER" id="PTHR31589">
    <property type="entry name" value="PROTEIN, PUTATIVE (DUF239)-RELATED-RELATED"/>
    <property type="match status" value="1"/>
</dbReference>
<comment type="caution">
    <text evidence="3">The sequence shown here is derived from an EMBL/GenBank/DDBJ whole genome shotgun (WGS) entry which is preliminary data.</text>
</comment>
<dbReference type="Pfam" id="PF03080">
    <property type="entry name" value="Neprosin"/>
    <property type="match status" value="3"/>
</dbReference>
<proteinExistence type="predicted"/>
<evidence type="ECO:0000313" key="4">
    <source>
        <dbReference type="Proteomes" id="UP000823674"/>
    </source>
</evidence>
<feature type="chain" id="PRO_5047126955" description="Neprosin PEP catalytic domain-containing protein" evidence="1">
    <location>
        <begin position="24"/>
        <end position="1306"/>
    </location>
</feature>
<dbReference type="PROSITE" id="PS52045">
    <property type="entry name" value="NEPROSIN_PEP_CD"/>
    <property type="match status" value="3"/>
</dbReference>
<sequence length="1306" mass="146792">MISPKKLILLTFSALGLIIVAKSDRTLSLEKDEKELVRSLISINKLAITSFQTEHGDILDCININKQLAFDHPLLKNHTIQLMPTTIPKWNINNNKNSKNGDSVPFRQDDISCPSGTVVVKRITQEDLIQSQRLKSMGSKYSRHISSEGKNIELTGFHFAVAEYRHQVFGAKVNFSIWEPEVSPTQFSSASMLIAQGSKEQFQSIRAGWIVYQWLNQNHSRLYTYWTADGFIKTGCYNILCPGFVQVSARIPLGILFGPVSVYDGPQYEVGIRIYKDGNTGDWWLVVYDENVGYWPNSLFTKAGLGHGASLVAYGGEVYSPVKEKSPSMGSGHFPSEGYSKAAYVNNFEVVEGSVATKPLFPVTLFSSTPNCYKASLTGKKKVWYNAIFFGGPGKCSVIRAMVSFDKLPLLTFSVLILFIVAESHKKVLVEDNGKELERLLNYVNRPAIKSFQTKFGDILDCIDINKQLAFDHPMLKTHSVQLRPTNTSKWTINNNNSKNGRFVPFGQDGIRCPLGTVIVKRITHEDVIQAHRLKSMGSKYSRYVSSKGNNIDLTGYHFAVGEFKYDNYGGKANLSIWEPEVSPTQISSASMLVATGNYEHFESIRAGWIVYQWLNKNHSRLFTYWTADGFIKTGCFNTLCPGFVQVSTKIPLGYLFNQVSTYGGKQYEIEISIFQDSKTGDWWLVVFNENVGYWPKSLFTEVGLVHGASLISYGGEVYSPVKEKSPHMGSGHFPIEGYLKAAYVNGIEVADEIDGKLSKPPISTVNPLSTTPNCYKAETKSDSKVPYDAIFYGGPGGKHLKRANSLIIYIYRYIFVRMQEKDIRATFEESMASFNNFVLLVLLTFTLILVIESAEECGAIPSEEEKKELERQPNAMNKPAIKSFKTKQGDIFDCINIHKQLAFDHHLLKNHSVQLKPKNVPEGIISNNISWKADPLQYLQEGINCPDETVIVKRTTMQDLMHAQRLKSIGFSGPRNFLTERNNTDVTGPHYAATVNFGPSNFYGVKGHLNLWGPQVSQDQISGAFMSVAGGPKERLSSISVGWMVNPSLYQISNDHVHLYTYWSDLASGDWWFAYNDENVGYWPASLFLDSGFDKRANYAAWGGQVYSPVTEKAPVMGSGHWPGEGLSKAAYVNSIKVMTGFKKVIDPEINHLKARETSSKFYRTLYGNGEKEPWLRTLYYGVGGLQMRFNEGNWTDRNPCEELRLVNTEDLMQAWSNGRLRSSQHRVVLRKLANRVSLAFFLCFEDEKVILAPQVIVVEGNCRSYESFKCSEYLKFRQSNEVGKSEKIGYTVRDFAGLNAASTR</sequence>
<evidence type="ECO:0000313" key="3">
    <source>
        <dbReference type="EMBL" id="KAG5413731.1"/>
    </source>
</evidence>
<dbReference type="EMBL" id="JADBGQ010000001">
    <property type="protein sequence ID" value="KAG5413731.1"/>
    <property type="molecule type" value="Genomic_DNA"/>
</dbReference>
<feature type="domain" description="Neprosin PEP catalytic" evidence="2">
    <location>
        <begin position="984"/>
        <end position="1190"/>
    </location>
</feature>
<dbReference type="InterPro" id="IPR044861">
    <property type="entry name" value="IPNS-like_FE2OG_OXY"/>
</dbReference>
<feature type="signal peptide" evidence="1">
    <location>
        <begin position="1"/>
        <end position="23"/>
    </location>
</feature>
<name>A0ABQ7NS88_BRACM</name>
<dbReference type="PANTHER" id="PTHR31589:SF152">
    <property type="entry name" value="NEPROSIN DOMAIN-CONTAINING PROTEIN"/>
    <property type="match status" value="1"/>
</dbReference>
<accession>A0ABQ7NS88</accession>
<dbReference type="InterPro" id="IPR053168">
    <property type="entry name" value="Glutamic_endopeptidase"/>
</dbReference>
<feature type="domain" description="Neprosin PEP catalytic" evidence="2">
    <location>
        <begin position="152"/>
        <end position="397"/>
    </location>
</feature>
<evidence type="ECO:0000259" key="2">
    <source>
        <dbReference type="PROSITE" id="PS52045"/>
    </source>
</evidence>
<dbReference type="InterPro" id="IPR027443">
    <property type="entry name" value="IPNS-like_sf"/>
</dbReference>
<organism evidence="3 4">
    <name type="scientific">Brassica rapa subsp. trilocularis</name>
    <dbReference type="NCBI Taxonomy" id="1813537"/>
    <lineage>
        <taxon>Eukaryota</taxon>
        <taxon>Viridiplantae</taxon>
        <taxon>Streptophyta</taxon>
        <taxon>Embryophyta</taxon>
        <taxon>Tracheophyta</taxon>
        <taxon>Spermatophyta</taxon>
        <taxon>Magnoliopsida</taxon>
        <taxon>eudicotyledons</taxon>
        <taxon>Gunneridae</taxon>
        <taxon>Pentapetalae</taxon>
        <taxon>rosids</taxon>
        <taxon>malvids</taxon>
        <taxon>Brassicales</taxon>
        <taxon>Brassicaceae</taxon>
        <taxon>Brassiceae</taxon>
        <taxon>Brassica</taxon>
    </lineage>
</organism>
<keyword evidence="1" id="KW-0732">Signal</keyword>
<dbReference type="SUPFAM" id="SSF51197">
    <property type="entry name" value="Clavaminate synthase-like"/>
    <property type="match status" value="1"/>
</dbReference>
<evidence type="ECO:0000256" key="1">
    <source>
        <dbReference type="SAM" id="SignalP"/>
    </source>
</evidence>
<protein>
    <recommendedName>
        <fullName evidence="2">Neprosin PEP catalytic domain-containing protein</fullName>
    </recommendedName>
</protein>
<dbReference type="InterPro" id="IPR025521">
    <property type="entry name" value="Neprosin_propep"/>
</dbReference>
<dbReference type="Gene3D" id="3.90.1320.10">
    <property type="entry name" value="Outer-capsid protein sigma 3, large lobe"/>
    <property type="match status" value="2"/>
</dbReference>
<reference evidence="3 4" key="1">
    <citation type="submission" date="2021-03" db="EMBL/GenBank/DDBJ databases">
        <authorList>
            <person name="King G.J."/>
            <person name="Bancroft I."/>
            <person name="Baten A."/>
            <person name="Bloomfield J."/>
            <person name="Borpatragohain P."/>
            <person name="He Z."/>
            <person name="Irish N."/>
            <person name="Irwin J."/>
            <person name="Liu K."/>
            <person name="Mauleon R.P."/>
            <person name="Moore J."/>
            <person name="Morris R."/>
            <person name="Ostergaard L."/>
            <person name="Wang B."/>
            <person name="Wells R."/>
        </authorList>
    </citation>
    <scope>NUCLEOTIDE SEQUENCE [LARGE SCALE GENOMIC DNA]</scope>
    <source>
        <strain evidence="3">R-o-18</strain>
        <tissue evidence="3">Leaf</tissue>
    </source>
</reference>
<dbReference type="Gene3D" id="2.60.120.330">
    <property type="entry name" value="B-lactam Antibiotic, Isopenicillin N Synthase, Chain"/>
    <property type="match status" value="1"/>
</dbReference>
<gene>
    <name evidence="3" type="primary">A01p015500.1_BraROA</name>
    <name evidence="3" type="ORF">IGI04_001298</name>
</gene>
<dbReference type="Proteomes" id="UP000823674">
    <property type="component" value="Chromosome A01"/>
</dbReference>
<keyword evidence="4" id="KW-1185">Reference proteome</keyword>